<accession>A0AAD1Y6G3</accession>
<feature type="domain" description="C2H2-type" evidence="7">
    <location>
        <begin position="54"/>
        <end position="81"/>
    </location>
</feature>
<proteinExistence type="predicted"/>
<sequence>MNHSIGMSGKDINLDEFRDESGDFACSFRGCGKTFSCKKTLKDHNRTHTGERPYECALCGQTFSQYSSLQKHGRVHDKKKPYKCDHKGCGKAFSQISNLIRHKRIHTGEKPYKCRFCPKKFASGSNLKQHEQTHESSNIRETYQCKFCPAGTAKQYYYYSSLRKHYQTYHKGELKKLKSTTVNDDVVRCRKIGQLFLLESFYKKALNPELRRKLNNKTSVKYLNHVQDSEESLNEETKEEVTQLSTKNMYLNDKNKCGCKKSRSQFHPSRKNDEISPQKSPCCSAQPMPALSKRQSQTIKLQPSLAFRRRESISENSLKECDSFNSVNQHFYNNLVALKSCANQMNDNFFAMNPEPKNKELNKSDNQEEGKEHNLNIIPCQDDNQWRDKRIKKEGDEFCDSNKTNVFTTVKLEIPQPKYPASQGVQSISPLSSVEEIKDRSFQYNKNKEKKKKDKSQIKISYEEEGSHLKAAPHTLLKQPPKLPSLPKDLKNLKPNFKNEKPRWDRINRLLSGPMKATIPSEILLNLPCIKESFNFGSPQNPITDFDLMMETNTSTKQCRQLCGNGNVCPELLPVMCESYKQNKCNCTNVCKKKLKFLDSENGQSRNPTK</sequence>
<dbReference type="Proteomes" id="UP001295684">
    <property type="component" value="Unassembled WGS sequence"/>
</dbReference>
<feature type="domain" description="C2H2-type" evidence="7">
    <location>
        <begin position="82"/>
        <end position="111"/>
    </location>
</feature>
<dbReference type="SUPFAM" id="SSF57667">
    <property type="entry name" value="beta-beta-alpha zinc fingers"/>
    <property type="match status" value="2"/>
</dbReference>
<evidence type="ECO:0000313" key="9">
    <source>
        <dbReference type="Proteomes" id="UP001295684"/>
    </source>
</evidence>
<keyword evidence="3 5" id="KW-0863">Zinc-finger</keyword>
<dbReference type="GO" id="GO:0008270">
    <property type="term" value="F:zinc ion binding"/>
    <property type="evidence" value="ECO:0007669"/>
    <property type="project" value="UniProtKB-KW"/>
</dbReference>
<evidence type="ECO:0000259" key="7">
    <source>
        <dbReference type="PROSITE" id="PS50157"/>
    </source>
</evidence>
<dbReference type="InterPro" id="IPR050329">
    <property type="entry name" value="GLI_C2H2-zinc-finger"/>
</dbReference>
<dbReference type="PROSITE" id="PS50157">
    <property type="entry name" value="ZINC_FINGER_C2H2_2"/>
    <property type="match status" value="4"/>
</dbReference>
<protein>
    <recommendedName>
        <fullName evidence="7">C2H2-type domain-containing protein</fullName>
    </recommendedName>
</protein>
<evidence type="ECO:0000256" key="2">
    <source>
        <dbReference type="ARBA" id="ARBA00022737"/>
    </source>
</evidence>
<dbReference type="Gene3D" id="3.30.160.60">
    <property type="entry name" value="Classic Zinc Finger"/>
    <property type="match status" value="4"/>
</dbReference>
<organism evidence="8 9">
    <name type="scientific">Euplotes crassus</name>
    <dbReference type="NCBI Taxonomy" id="5936"/>
    <lineage>
        <taxon>Eukaryota</taxon>
        <taxon>Sar</taxon>
        <taxon>Alveolata</taxon>
        <taxon>Ciliophora</taxon>
        <taxon>Intramacronucleata</taxon>
        <taxon>Spirotrichea</taxon>
        <taxon>Hypotrichia</taxon>
        <taxon>Euplotida</taxon>
        <taxon>Euplotidae</taxon>
        <taxon>Moneuplotes</taxon>
    </lineage>
</organism>
<dbReference type="InterPro" id="IPR036236">
    <property type="entry name" value="Znf_C2H2_sf"/>
</dbReference>
<keyword evidence="4" id="KW-0862">Zinc</keyword>
<evidence type="ECO:0000313" key="8">
    <source>
        <dbReference type="EMBL" id="CAI2385665.1"/>
    </source>
</evidence>
<comment type="caution">
    <text evidence="8">The sequence shown here is derived from an EMBL/GenBank/DDBJ whole genome shotgun (WGS) entry which is preliminary data.</text>
</comment>
<dbReference type="PANTHER" id="PTHR19818:SF139">
    <property type="entry name" value="PAIR-RULE PROTEIN ODD-PAIRED"/>
    <property type="match status" value="1"/>
</dbReference>
<dbReference type="FunFam" id="3.30.160.60:FF:000072">
    <property type="entry name" value="zinc finger protein 143 isoform X1"/>
    <property type="match status" value="1"/>
</dbReference>
<dbReference type="FunFam" id="3.30.160.60:FF:000557">
    <property type="entry name" value="zinc finger and SCAN domain-containing protein 29"/>
    <property type="match status" value="1"/>
</dbReference>
<dbReference type="PANTHER" id="PTHR19818">
    <property type="entry name" value="ZINC FINGER PROTEIN ZIC AND GLI"/>
    <property type="match status" value="1"/>
</dbReference>
<evidence type="ECO:0000256" key="5">
    <source>
        <dbReference type="PROSITE-ProRule" id="PRU00042"/>
    </source>
</evidence>
<dbReference type="GO" id="GO:0005634">
    <property type="term" value="C:nucleus"/>
    <property type="evidence" value="ECO:0007669"/>
    <property type="project" value="UniProtKB-ARBA"/>
</dbReference>
<dbReference type="GO" id="GO:0000981">
    <property type="term" value="F:DNA-binding transcription factor activity, RNA polymerase II-specific"/>
    <property type="evidence" value="ECO:0007669"/>
    <property type="project" value="TreeGrafter"/>
</dbReference>
<dbReference type="FunFam" id="3.30.160.60:FF:000690">
    <property type="entry name" value="Zinc finger protein 354C"/>
    <property type="match status" value="1"/>
</dbReference>
<feature type="region of interest" description="Disordered" evidence="6">
    <location>
        <begin position="477"/>
        <end position="498"/>
    </location>
</feature>
<evidence type="ECO:0000256" key="6">
    <source>
        <dbReference type="SAM" id="MobiDB-lite"/>
    </source>
</evidence>
<dbReference type="GO" id="GO:0000978">
    <property type="term" value="F:RNA polymerase II cis-regulatory region sequence-specific DNA binding"/>
    <property type="evidence" value="ECO:0007669"/>
    <property type="project" value="TreeGrafter"/>
</dbReference>
<feature type="region of interest" description="Disordered" evidence="6">
    <location>
        <begin position="261"/>
        <end position="302"/>
    </location>
</feature>
<dbReference type="EMBL" id="CAMPGE010028109">
    <property type="protein sequence ID" value="CAI2385665.1"/>
    <property type="molecule type" value="Genomic_DNA"/>
</dbReference>
<keyword evidence="2" id="KW-0677">Repeat</keyword>
<keyword evidence="1" id="KW-0479">Metal-binding</keyword>
<feature type="compositionally biased region" description="Basic and acidic residues" evidence="6">
    <location>
        <begin position="488"/>
        <end position="498"/>
    </location>
</feature>
<feature type="domain" description="C2H2-type" evidence="7">
    <location>
        <begin position="112"/>
        <end position="139"/>
    </location>
</feature>
<evidence type="ECO:0000256" key="3">
    <source>
        <dbReference type="ARBA" id="ARBA00022771"/>
    </source>
</evidence>
<dbReference type="SMART" id="SM00355">
    <property type="entry name" value="ZnF_C2H2"/>
    <property type="match status" value="5"/>
</dbReference>
<dbReference type="Pfam" id="PF00096">
    <property type="entry name" value="zf-C2H2"/>
    <property type="match status" value="3"/>
</dbReference>
<keyword evidence="9" id="KW-1185">Reference proteome</keyword>
<dbReference type="AlphaFoldDB" id="A0AAD1Y6G3"/>
<dbReference type="InterPro" id="IPR013087">
    <property type="entry name" value="Znf_C2H2_type"/>
</dbReference>
<dbReference type="PROSITE" id="PS00028">
    <property type="entry name" value="ZINC_FINGER_C2H2_1"/>
    <property type="match status" value="4"/>
</dbReference>
<dbReference type="GO" id="GO:0045944">
    <property type="term" value="P:positive regulation of transcription by RNA polymerase II"/>
    <property type="evidence" value="ECO:0007669"/>
    <property type="project" value="UniProtKB-ARBA"/>
</dbReference>
<evidence type="ECO:0000256" key="1">
    <source>
        <dbReference type="ARBA" id="ARBA00022723"/>
    </source>
</evidence>
<gene>
    <name evidence="8" type="ORF">ECRASSUSDP1_LOCUS27246</name>
</gene>
<reference evidence="8" key="1">
    <citation type="submission" date="2023-07" db="EMBL/GenBank/DDBJ databases">
        <authorList>
            <consortium name="AG Swart"/>
            <person name="Singh M."/>
            <person name="Singh A."/>
            <person name="Seah K."/>
            <person name="Emmerich C."/>
        </authorList>
    </citation>
    <scope>NUCLEOTIDE SEQUENCE</scope>
    <source>
        <strain evidence="8">DP1</strain>
    </source>
</reference>
<name>A0AAD1Y6G3_EUPCR</name>
<evidence type="ECO:0000256" key="4">
    <source>
        <dbReference type="ARBA" id="ARBA00022833"/>
    </source>
</evidence>
<feature type="domain" description="C2H2-type" evidence="7">
    <location>
        <begin position="24"/>
        <end position="53"/>
    </location>
</feature>